<evidence type="ECO:0000313" key="3">
    <source>
        <dbReference type="EMBL" id="QPR56270.1"/>
    </source>
</evidence>
<name>A0A7T2UP79_9GAMM</name>
<sequence length="663" mass="76262">MVDAISRFTATLESSVERVKEHYLERPLHSFAALKQASAEVEASFDQADAAPEPPKEKRHAALAAFLRNEPLTRRQWRLVYAGLVDSVEAGKQLLDDERVFPRVGRHVRAHIDNSGLARRDWLALCFSYFGYQAIDPEKSQNWQQLRTYIRDGYRVLRNPAKLKAWMRIVDEHQDLFQSEAGLQLGQQIFEGTVTDLTQLQTLAQIPAESWLWHQVIAVVQKKITELDETRFLARLPELLTLMGVNNRRHADEILAACLTRYRDCHCHAQPQPHLMQAGLEIWGNPQLKSEQNRWRHHVGKPVCDMVGAWLAKQDLQHFFSLLKGEGEVDQARLFYWLRFADQMSYTRIVMGQDARENKNEDFVQFRKENMGRFGSLMKEAGTKPADNAVIMQIGDYIFVEFSHTGNACYVYRADSCGFNPDASTLYLTRDLKQKKLAKGRWIHVPKPLKPNAMDGWQQKYDDELRLLGIVPTSQGASQSWSQVVKPTAQSNQTSSTKSEPKRQSYNVPERQTAASNSVYSDSKGKRDFTLLLEQLGDNLLRYVDNSNKYGTFHIELRERHERHEWLLKSCNFIADKNKPLMFSTVIQDNESTSTPQAAVSIKDDFSLLLEQLGGNLRHYTDHRAKGGAFHIEIKQRNTDDILLLRRNGFVVKNGSPFMFWKK</sequence>
<dbReference type="AlphaFoldDB" id="A0A7T2UP79"/>
<organism evidence="3 4">
    <name type="scientific">Aeromonas allosaccharophila</name>
    <dbReference type="NCBI Taxonomy" id="656"/>
    <lineage>
        <taxon>Bacteria</taxon>
        <taxon>Pseudomonadati</taxon>
        <taxon>Pseudomonadota</taxon>
        <taxon>Gammaproteobacteria</taxon>
        <taxon>Aeromonadales</taxon>
        <taxon>Aeromonadaceae</taxon>
        <taxon>Aeromonas</taxon>
    </lineage>
</organism>
<gene>
    <name evidence="3" type="ORF">I6G90_07695</name>
</gene>
<dbReference type="Proteomes" id="UP000595101">
    <property type="component" value="Chromosome"/>
</dbReference>
<dbReference type="InterPro" id="IPR049659">
    <property type="entry name" value="ZorC-like_t1"/>
</dbReference>
<feature type="compositionally biased region" description="Polar residues" evidence="1">
    <location>
        <begin position="479"/>
        <end position="498"/>
    </location>
</feature>
<dbReference type="GeneID" id="60785479"/>
<dbReference type="NCBIfam" id="NF041789">
    <property type="entry name" value="anti-phage_ZorC"/>
    <property type="match status" value="1"/>
</dbReference>
<evidence type="ECO:0000259" key="2">
    <source>
        <dbReference type="Pfam" id="PF15611"/>
    </source>
</evidence>
<feature type="region of interest" description="Disordered" evidence="1">
    <location>
        <begin position="479"/>
        <end position="521"/>
    </location>
</feature>
<protein>
    <recommendedName>
        <fullName evidence="2">Zorya protein ZorC EH domain-containing protein</fullName>
    </recommendedName>
</protein>
<dbReference type="InterPro" id="IPR028943">
    <property type="entry name" value="ZorC_EH_Signature_dom"/>
</dbReference>
<evidence type="ECO:0000313" key="4">
    <source>
        <dbReference type="Proteomes" id="UP000595101"/>
    </source>
</evidence>
<dbReference type="RefSeq" id="WP_024941362.1">
    <property type="nucleotide sequence ID" value="NZ_CP065745.1"/>
</dbReference>
<dbReference type="EMBL" id="CP065745">
    <property type="protein sequence ID" value="QPR56270.1"/>
    <property type="molecule type" value="Genomic_DNA"/>
</dbReference>
<dbReference type="Pfam" id="PF15611">
    <property type="entry name" value="EH_Signature"/>
    <property type="match status" value="1"/>
</dbReference>
<proteinExistence type="predicted"/>
<accession>A0A7T2UP79</accession>
<feature type="domain" description="Zorya protein ZorC EH" evidence="2">
    <location>
        <begin position="53"/>
        <end position="436"/>
    </location>
</feature>
<reference evidence="3 4" key="1">
    <citation type="submission" date="2020-12" db="EMBL/GenBank/DDBJ databases">
        <title>FDA dAtabase for Regulatory Grade micrObial Sequences (FDA-ARGOS): Supporting development and validation of Infectious Disease Dx tests.</title>
        <authorList>
            <person name="Sproer C."/>
            <person name="Gronow S."/>
            <person name="Severitt S."/>
            <person name="Schroder I."/>
            <person name="Tallon L."/>
            <person name="Sadzewicz L."/>
            <person name="Zhao X."/>
            <person name="Boylan J."/>
            <person name="Ott S."/>
            <person name="Bowen H."/>
            <person name="Vavikolanu K."/>
            <person name="Mehta A."/>
            <person name="Aluvathingal J."/>
            <person name="Nadendla S."/>
            <person name="Lowell S."/>
            <person name="Myers T."/>
            <person name="Yan Y."/>
            <person name="Sichtig H."/>
        </authorList>
    </citation>
    <scope>NUCLEOTIDE SEQUENCE [LARGE SCALE GENOMIC DNA]</scope>
    <source>
        <strain evidence="3 4">FDAARGOS_933</strain>
    </source>
</reference>
<dbReference type="KEGG" id="aall:I6G90_07695"/>
<evidence type="ECO:0000256" key="1">
    <source>
        <dbReference type="SAM" id="MobiDB-lite"/>
    </source>
</evidence>